<dbReference type="Pfam" id="PF17899">
    <property type="entry name" value="Peptidase_M61_N"/>
    <property type="match status" value="1"/>
</dbReference>
<reference evidence="2 3" key="1">
    <citation type="submission" date="2019-09" db="EMBL/GenBank/DDBJ databases">
        <title>Draft genome sequences of 48 bacterial type strains from the CCUG.</title>
        <authorList>
            <person name="Tunovic T."/>
            <person name="Pineiro-Iglesias B."/>
            <person name="Unosson C."/>
            <person name="Inganas E."/>
            <person name="Ohlen M."/>
            <person name="Cardew S."/>
            <person name="Jensie-Markopoulos S."/>
            <person name="Salva-Serra F."/>
            <person name="Jaen-Luchoro D."/>
            <person name="Karlsson R."/>
            <person name="Svensson-Stadler L."/>
            <person name="Chun J."/>
            <person name="Moore E."/>
        </authorList>
    </citation>
    <scope>NUCLEOTIDE SEQUENCE [LARGE SCALE GENOMIC DNA]</scope>
    <source>
        <strain evidence="2 3">CCUG 30977</strain>
    </source>
</reference>
<dbReference type="Pfam" id="PF05299">
    <property type="entry name" value="Peptidase_M61"/>
    <property type="match status" value="1"/>
</dbReference>
<dbReference type="OrthoDB" id="9778516at2"/>
<dbReference type="InterPro" id="IPR001478">
    <property type="entry name" value="PDZ"/>
</dbReference>
<dbReference type="SUPFAM" id="SSF55486">
    <property type="entry name" value="Metalloproteases ('zincins'), catalytic domain"/>
    <property type="match status" value="1"/>
</dbReference>
<dbReference type="InterPro" id="IPR024191">
    <property type="entry name" value="Peptidase_M61"/>
</dbReference>
<evidence type="ECO:0000313" key="2">
    <source>
        <dbReference type="EMBL" id="KAB0585102.1"/>
    </source>
</evidence>
<dbReference type="InterPro" id="IPR041489">
    <property type="entry name" value="PDZ_6"/>
</dbReference>
<dbReference type="SMART" id="SM00228">
    <property type="entry name" value="PDZ"/>
    <property type="match status" value="1"/>
</dbReference>
<dbReference type="PIRSF" id="PIRSF016493">
    <property type="entry name" value="Glycyl_aminpptds"/>
    <property type="match status" value="1"/>
</dbReference>
<dbReference type="Gene3D" id="2.60.40.3650">
    <property type="match status" value="1"/>
</dbReference>
<dbReference type="PROSITE" id="PS50106">
    <property type="entry name" value="PDZ"/>
    <property type="match status" value="1"/>
</dbReference>
<dbReference type="InterPro" id="IPR027268">
    <property type="entry name" value="Peptidase_M4/M1_CTD_sf"/>
</dbReference>
<comment type="caution">
    <text evidence="2">The sequence shown here is derived from an EMBL/GenBank/DDBJ whole genome shotgun (WGS) entry which is preliminary data.</text>
</comment>
<dbReference type="Gene3D" id="2.30.42.10">
    <property type="match status" value="1"/>
</dbReference>
<organism evidence="2 3">
    <name type="scientific">Ideonella dechloratans</name>
    <dbReference type="NCBI Taxonomy" id="36863"/>
    <lineage>
        <taxon>Bacteria</taxon>
        <taxon>Pseudomonadati</taxon>
        <taxon>Pseudomonadota</taxon>
        <taxon>Betaproteobacteria</taxon>
        <taxon>Burkholderiales</taxon>
        <taxon>Sphaerotilaceae</taxon>
        <taxon>Ideonella</taxon>
    </lineage>
</organism>
<dbReference type="Proteomes" id="UP000430120">
    <property type="component" value="Unassembled WGS sequence"/>
</dbReference>
<proteinExistence type="predicted"/>
<dbReference type="InterPro" id="IPR036034">
    <property type="entry name" value="PDZ_sf"/>
</dbReference>
<dbReference type="Gene3D" id="1.10.390.10">
    <property type="entry name" value="Neutral Protease Domain 2"/>
    <property type="match status" value="1"/>
</dbReference>
<dbReference type="RefSeq" id="WP_151122088.1">
    <property type="nucleotide sequence ID" value="NZ_CP088081.1"/>
</dbReference>
<dbReference type="AlphaFoldDB" id="A0A643FI35"/>
<dbReference type="EMBL" id="VZPB01000002">
    <property type="protein sequence ID" value="KAB0585102.1"/>
    <property type="molecule type" value="Genomic_DNA"/>
</dbReference>
<gene>
    <name evidence="2" type="ORF">F7Q92_01020</name>
</gene>
<dbReference type="SUPFAM" id="SSF50156">
    <property type="entry name" value="PDZ domain-like"/>
    <property type="match status" value="1"/>
</dbReference>
<protein>
    <submittedName>
        <fullName evidence="2">M61 family metallopeptidase</fullName>
    </submittedName>
</protein>
<evidence type="ECO:0000259" key="1">
    <source>
        <dbReference type="PROSITE" id="PS50106"/>
    </source>
</evidence>
<accession>A0A643FI35</accession>
<name>A0A643FI35_IDEDE</name>
<keyword evidence="3" id="KW-1185">Reference proteome</keyword>
<evidence type="ECO:0000313" key="3">
    <source>
        <dbReference type="Proteomes" id="UP000430120"/>
    </source>
</evidence>
<sequence length="576" mass="63894">MIHFRIDVADVATHRYRVTMTVPAPAAETVVSLPVWIPGSYMVREFGRHLSRLQARQGKQERLPEQLDKTSWRLRCEGRAALVLSYEAYAFDTSVRTAFLDDSRGFFNPTSLCLRAHGREAEPQQVQIGSLPKGWDVATGMAAVEGSRHLYQSADYDELVDHPFELGTFWRGHFEAGGVPHEFVVAGAWPGFDGKRLLADTQRICAAQIAFWHGRRKPPFGRYVFMLNAVEDGYGGLEHRASTALIAKRADLPRQGMANPVPEGYMTLLGLISHEYFHTWNVKRLKPAEFLRYDYTCENYTELLWFFEGFTSYYDDLMLVRAGLLDAPRYLKLLARTINGVMAAPGRKVQSVAEASFDAWVKYYRQDENTPNSTVSYYTKGSLVALLLDLRLRQAGSSLDALMRTLWDDCLASGLTEAAVLAAVERLGGAALAADLRDWVHGHDDLPLASALAAAGVQVGQEPPAWTAALGLKLSEGPVTGVQVKSVLAGSAAARAGLSAGDELLAVDGWRIRRLDDARQWLPVDPAPFELTFVRQQRLRTLTLRPDPVVADVWTLALGERPAAKALGLRKAWLGR</sequence>
<feature type="domain" description="PDZ" evidence="1">
    <location>
        <begin position="456"/>
        <end position="537"/>
    </location>
</feature>
<dbReference type="Pfam" id="PF17820">
    <property type="entry name" value="PDZ_6"/>
    <property type="match status" value="1"/>
</dbReference>
<dbReference type="InterPro" id="IPR007963">
    <property type="entry name" value="Peptidase_M61_catalytic"/>
</dbReference>
<dbReference type="InterPro" id="IPR040756">
    <property type="entry name" value="Peptidase_M61_N"/>
</dbReference>